<dbReference type="Proteomes" id="UP000315914">
    <property type="component" value="Unassembled WGS sequence"/>
</dbReference>
<gene>
    <name evidence="1" type="ORF">FBZ95_11822</name>
</gene>
<evidence type="ECO:0000313" key="2">
    <source>
        <dbReference type="Proteomes" id="UP000315914"/>
    </source>
</evidence>
<protein>
    <submittedName>
        <fullName evidence="1">Uncharacterized protein</fullName>
    </submittedName>
</protein>
<dbReference type="AlphaFoldDB" id="A0A560HM46"/>
<sequence length="38" mass="4330">MTANRHNIDEALDAYRFLSSVGIDSFRTKRPCGCCPRQ</sequence>
<comment type="caution">
    <text evidence="1">The sequence shown here is derived from an EMBL/GenBank/DDBJ whole genome shotgun (WGS) entry which is preliminary data.</text>
</comment>
<reference evidence="1 2" key="1">
    <citation type="submission" date="2019-06" db="EMBL/GenBank/DDBJ databases">
        <title>Genomic Encyclopedia of Type Strains, Phase IV (KMG-V): Genome sequencing to study the core and pangenomes of soil and plant-associated prokaryotes.</title>
        <authorList>
            <person name="Whitman W."/>
        </authorList>
    </citation>
    <scope>NUCLEOTIDE SEQUENCE [LARGE SCALE GENOMIC DNA]</scope>
    <source>
        <strain evidence="1 2">BR 10556</strain>
    </source>
</reference>
<keyword evidence="2" id="KW-1185">Reference proteome</keyword>
<evidence type="ECO:0000313" key="1">
    <source>
        <dbReference type="EMBL" id="TWB66147.1"/>
    </source>
</evidence>
<proteinExistence type="predicted"/>
<name>A0A560HM46_9BRAD</name>
<dbReference type="EMBL" id="VITW01000018">
    <property type="protein sequence ID" value="TWB66147.1"/>
    <property type="molecule type" value="Genomic_DNA"/>
</dbReference>
<organism evidence="1 2">
    <name type="scientific">Bradyrhizobium sacchari</name>
    <dbReference type="NCBI Taxonomy" id="1399419"/>
    <lineage>
        <taxon>Bacteria</taxon>
        <taxon>Pseudomonadati</taxon>
        <taxon>Pseudomonadota</taxon>
        <taxon>Alphaproteobacteria</taxon>
        <taxon>Hyphomicrobiales</taxon>
        <taxon>Nitrobacteraceae</taxon>
        <taxon>Bradyrhizobium</taxon>
    </lineage>
</organism>
<accession>A0A560HM46</accession>